<dbReference type="InterPro" id="IPR007345">
    <property type="entry name" value="Polysacch_pyruvyl_Trfase"/>
</dbReference>
<proteinExistence type="predicted"/>
<accession>W4V494</accession>
<gene>
    <name evidence="2" type="ORF">JCM21531_942</name>
</gene>
<organism evidence="2 3">
    <name type="scientific">Acetivibrio straminisolvens JCM 21531</name>
    <dbReference type="NCBI Taxonomy" id="1294263"/>
    <lineage>
        <taxon>Bacteria</taxon>
        <taxon>Bacillati</taxon>
        <taxon>Bacillota</taxon>
        <taxon>Clostridia</taxon>
        <taxon>Eubacteriales</taxon>
        <taxon>Oscillospiraceae</taxon>
        <taxon>Acetivibrio</taxon>
    </lineage>
</organism>
<reference evidence="2" key="1">
    <citation type="journal article" date="2014" name="Genome Announc.">
        <title>Draft Genome Sequence of Clostridium straminisolvens Strain JCM 21531T, Isolated from a Cellulose-Degrading Bacterial Community.</title>
        <authorList>
            <person name="Yuki M."/>
            <person name="Oshima K."/>
            <person name="Suda W."/>
            <person name="Sakamoto M."/>
            <person name="Kitamura K."/>
            <person name="Iida T."/>
            <person name="Hattori M."/>
            <person name="Ohkuma M."/>
        </authorList>
    </citation>
    <scope>NUCLEOTIDE SEQUENCE [LARGE SCALE GENOMIC DNA]</scope>
    <source>
        <strain evidence="2">JCM 21531</strain>
    </source>
</reference>
<keyword evidence="2" id="KW-0808">Transferase</keyword>
<dbReference type="Pfam" id="PF04230">
    <property type="entry name" value="PS_pyruv_trans"/>
    <property type="match status" value="1"/>
</dbReference>
<evidence type="ECO:0000259" key="1">
    <source>
        <dbReference type="Pfam" id="PF04230"/>
    </source>
</evidence>
<dbReference type="RefSeq" id="WP_038287360.1">
    <property type="nucleotide sequence ID" value="NZ_BAVR01000008.1"/>
</dbReference>
<dbReference type="STRING" id="1294263.JCM21531_942"/>
<evidence type="ECO:0000313" key="2">
    <source>
        <dbReference type="EMBL" id="GAE87564.1"/>
    </source>
</evidence>
<comment type="caution">
    <text evidence="2">The sequence shown here is derived from an EMBL/GenBank/DDBJ whole genome shotgun (WGS) entry which is preliminary data.</text>
</comment>
<dbReference type="OrthoDB" id="2522120at2"/>
<dbReference type="Proteomes" id="UP000019109">
    <property type="component" value="Unassembled WGS sequence"/>
</dbReference>
<dbReference type="EMBL" id="BAVR01000008">
    <property type="protein sequence ID" value="GAE87564.1"/>
    <property type="molecule type" value="Genomic_DNA"/>
</dbReference>
<protein>
    <submittedName>
        <fullName evidence="2">Polysaccharide pyruvyl transferase</fullName>
    </submittedName>
</protein>
<sequence>MRIGLLGAFGVNNTGDNLVAIATKAAIEERIKDADITVFSPQISAFTDISKKNESDLSWCAVDLKKEEFWREIYDYDALIIGGGGLLVPVAEFEPFIFHGTHIDLTRLPKTAWNALGSQWAPTASPKLAEWYAKLKKATDKVDYISVRSITTCRLLENTGCPKDKINLVSDPVIGLSIENSEQMESEFEKRFHIDRERQVLGVSVGPEIMQASLKLFMTELAKAINALNSKGVQTIIFPFGLMYGDDIACKELAKLCPGSFLVEDVLSPIETWTLVGMFDAYITVRYHGMVSAVSRNTPALALDCYLSNDTAGSKLRDFIWQCGLDNYYMSPMISVCGEPSTRSFCGMIDTRKIWRKIVEKVEELLSPYAKDMYKRVSQKLNMEVKNHFCNMLKSLDLL</sequence>
<name>W4V494_9FIRM</name>
<dbReference type="AlphaFoldDB" id="W4V494"/>
<dbReference type="PANTHER" id="PTHR36836">
    <property type="entry name" value="COLANIC ACID BIOSYNTHESIS PROTEIN WCAK"/>
    <property type="match status" value="1"/>
</dbReference>
<evidence type="ECO:0000313" key="3">
    <source>
        <dbReference type="Proteomes" id="UP000019109"/>
    </source>
</evidence>
<keyword evidence="3" id="KW-1185">Reference proteome</keyword>
<dbReference type="GO" id="GO:0016740">
    <property type="term" value="F:transferase activity"/>
    <property type="evidence" value="ECO:0007669"/>
    <property type="project" value="UniProtKB-KW"/>
</dbReference>
<dbReference type="PANTHER" id="PTHR36836:SF1">
    <property type="entry name" value="COLANIC ACID BIOSYNTHESIS PROTEIN WCAK"/>
    <property type="match status" value="1"/>
</dbReference>
<feature type="domain" description="Polysaccharide pyruvyl transferase" evidence="1">
    <location>
        <begin position="13"/>
        <end position="304"/>
    </location>
</feature>